<dbReference type="NCBIfam" id="TIGR00094">
    <property type="entry name" value="tRNA_TruD_broad"/>
    <property type="match status" value="1"/>
</dbReference>
<protein>
    <recommendedName>
        <fullName evidence="5">TRUD domain-containing protein</fullName>
    </recommendedName>
</protein>
<dbReference type="GO" id="GO:0009982">
    <property type="term" value="F:pseudouridine synthase activity"/>
    <property type="evidence" value="ECO:0007669"/>
    <property type="project" value="InterPro"/>
</dbReference>
<dbReference type="PIRSF" id="PIRSF037016">
    <property type="entry name" value="Pseudouridin_synth_euk_prd"/>
    <property type="match status" value="1"/>
</dbReference>
<evidence type="ECO:0000256" key="1">
    <source>
        <dbReference type="ARBA" id="ARBA00007953"/>
    </source>
</evidence>
<dbReference type="PANTHER" id="PTHR13326:SF21">
    <property type="entry name" value="PSEUDOURIDYLATE SYNTHASE PUS7L"/>
    <property type="match status" value="1"/>
</dbReference>
<dbReference type="Gene3D" id="3.30.2350.20">
    <property type="entry name" value="TruD, catalytic domain"/>
    <property type="match status" value="2"/>
</dbReference>
<keyword evidence="7" id="KW-1185">Reference proteome</keyword>
<dbReference type="Pfam" id="PF01142">
    <property type="entry name" value="TruD"/>
    <property type="match status" value="1"/>
</dbReference>
<evidence type="ECO:0000256" key="4">
    <source>
        <dbReference type="SAM" id="MobiDB-lite"/>
    </source>
</evidence>
<keyword evidence="3" id="KW-0413">Isomerase</keyword>
<dbReference type="InterPro" id="IPR001656">
    <property type="entry name" value="PsdUridine_synth_TruD"/>
</dbReference>
<reference evidence="6 7" key="1">
    <citation type="submission" date="2015-07" db="EMBL/GenBank/DDBJ databases">
        <title>Emmonsia species relationships and genome sequence.</title>
        <authorList>
            <person name="Cuomo C.A."/>
            <person name="Schwartz I.S."/>
            <person name="Kenyon C."/>
            <person name="de Hoog G.S."/>
            <person name="Govender N.P."/>
            <person name="Botha A."/>
            <person name="Moreno L."/>
            <person name="de Vries M."/>
            <person name="Munoz J.F."/>
            <person name="Stielow J.B."/>
        </authorList>
    </citation>
    <scope>NUCLEOTIDE SEQUENCE [LARGE SCALE GENOMIC DNA]</scope>
    <source>
        <strain evidence="6 7">CBS 136260</strain>
    </source>
</reference>
<evidence type="ECO:0000256" key="3">
    <source>
        <dbReference type="ARBA" id="ARBA00023235"/>
    </source>
</evidence>
<dbReference type="SUPFAM" id="SSF55120">
    <property type="entry name" value="Pseudouridine synthase"/>
    <property type="match status" value="1"/>
</dbReference>
<dbReference type="InterPro" id="IPR042214">
    <property type="entry name" value="TruD_catalytic"/>
</dbReference>
<feature type="non-terminal residue" evidence="6">
    <location>
        <position position="1"/>
    </location>
</feature>
<dbReference type="STRING" id="1658172.A0A1B7NNP6"/>
<evidence type="ECO:0000256" key="2">
    <source>
        <dbReference type="ARBA" id="ARBA00022694"/>
    </source>
</evidence>
<feature type="domain" description="TRUD" evidence="5">
    <location>
        <begin position="304"/>
        <end position="581"/>
    </location>
</feature>
<evidence type="ECO:0000259" key="5">
    <source>
        <dbReference type="PROSITE" id="PS50984"/>
    </source>
</evidence>
<comment type="caution">
    <text evidence="6">The sequence shown here is derived from an EMBL/GenBank/DDBJ whole genome shotgun (WGS) entry which is preliminary data.</text>
</comment>
<dbReference type="PROSITE" id="PS50984">
    <property type="entry name" value="TRUD"/>
    <property type="match status" value="1"/>
</dbReference>
<dbReference type="FunFam" id="3.30.2350.20:FF:000009">
    <property type="entry name" value="Pseudouridine synthase TruD/Pus7, putative"/>
    <property type="match status" value="1"/>
</dbReference>
<name>A0A1B7NNP6_9EURO</name>
<evidence type="ECO:0000313" key="6">
    <source>
        <dbReference type="EMBL" id="OAX78429.1"/>
    </source>
</evidence>
<dbReference type="PANTHER" id="PTHR13326">
    <property type="entry name" value="TRNA PSEUDOURIDINE SYNTHASE D"/>
    <property type="match status" value="1"/>
</dbReference>
<dbReference type="AlphaFoldDB" id="A0A1B7NNP6"/>
<dbReference type="GO" id="GO:0008033">
    <property type="term" value="P:tRNA processing"/>
    <property type="evidence" value="ECO:0007669"/>
    <property type="project" value="UniProtKB-KW"/>
</dbReference>
<accession>A0A1B7NNP6</accession>
<gene>
    <name evidence="6" type="ORF">ACJ72_07265</name>
</gene>
<dbReference type="InterPro" id="IPR011760">
    <property type="entry name" value="PsdUridine_synth_TruD_insert"/>
</dbReference>
<dbReference type="OrthoDB" id="447290at2759"/>
<feature type="region of interest" description="Disordered" evidence="4">
    <location>
        <begin position="1"/>
        <end position="62"/>
    </location>
</feature>
<dbReference type="InterPro" id="IPR020103">
    <property type="entry name" value="PsdUridine_synth_cat_dom_sf"/>
</dbReference>
<dbReference type="CDD" id="cd02576">
    <property type="entry name" value="PseudoU_synth_ScPUS7"/>
    <property type="match status" value="1"/>
</dbReference>
<organism evidence="6 7">
    <name type="scientific">Emergomyces africanus</name>
    <dbReference type="NCBI Taxonomy" id="1955775"/>
    <lineage>
        <taxon>Eukaryota</taxon>
        <taxon>Fungi</taxon>
        <taxon>Dikarya</taxon>
        <taxon>Ascomycota</taxon>
        <taxon>Pezizomycotina</taxon>
        <taxon>Eurotiomycetes</taxon>
        <taxon>Eurotiomycetidae</taxon>
        <taxon>Onygenales</taxon>
        <taxon>Ajellomycetaceae</taxon>
        <taxon>Emergomyces</taxon>
    </lineage>
</organism>
<feature type="compositionally biased region" description="Polar residues" evidence="4">
    <location>
        <begin position="19"/>
        <end position="28"/>
    </location>
</feature>
<feature type="compositionally biased region" description="Low complexity" evidence="4">
    <location>
        <begin position="45"/>
        <end position="59"/>
    </location>
</feature>
<comment type="similarity">
    <text evidence="1">Belongs to the pseudouridine synthase TruD family.</text>
</comment>
<dbReference type="Proteomes" id="UP000091918">
    <property type="component" value="Unassembled WGS sequence"/>
</dbReference>
<proteinExistence type="inferred from homology"/>
<evidence type="ECO:0000313" key="7">
    <source>
        <dbReference type="Proteomes" id="UP000091918"/>
    </source>
</evidence>
<keyword evidence="2" id="KW-0819">tRNA processing</keyword>
<dbReference type="InterPro" id="IPR020119">
    <property type="entry name" value="PsdUridine_synth_TruD_CS"/>
</dbReference>
<dbReference type="EMBL" id="LGUA01001528">
    <property type="protein sequence ID" value="OAX78429.1"/>
    <property type="molecule type" value="Genomic_DNA"/>
</dbReference>
<dbReference type="GO" id="GO:0003723">
    <property type="term" value="F:RNA binding"/>
    <property type="evidence" value="ECO:0007669"/>
    <property type="project" value="InterPro"/>
</dbReference>
<dbReference type="GO" id="GO:0005634">
    <property type="term" value="C:nucleus"/>
    <property type="evidence" value="ECO:0007669"/>
    <property type="project" value="TreeGrafter"/>
</dbReference>
<dbReference type="PROSITE" id="PS01268">
    <property type="entry name" value="UPF0024"/>
    <property type="match status" value="1"/>
</dbReference>
<dbReference type="GO" id="GO:0001522">
    <property type="term" value="P:pseudouridine synthesis"/>
    <property type="evidence" value="ECO:0007669"/>
    <property type="project" value="InterPro"/>
</dbReference>
<sequence>SFKAAISGSDPPKPIPDASGNNQNSDAAETTDGGKKETAESGNGAETEAPKPAAPETPTFKLSDEDNTLLEEYFGPETTQRIILLHSRALARPTAKASDIGSVKSDVITNKDLRTKIHQAIRRVFASRLESSTDNDGAMVITAVPVSRKGAQLRGGRGGGDARRGRLGWSELGGEHLHFTLYKENKDTMEVVTFLARQMKMNAKQFGFAGTKDRRGVTVQRVSAYRIYADRLLNVGKSLRNAAIGDFEYRMDRLELGDLNGNEFMITLRDCQFPFDPKEEGLPNAVSKATKIVSQSLHDLRERGYFNYYGLQRFGTFSTRTDTVGLKMLQGDFKGACECILHFNPQALSVSESQSQLQTQTQGIKNLISADDISRAQAIHIFQTTGKANAALDKLPRKFSAESNIIRHLGRNKNDYFGALGTIPRNLRLMYVHAYQSLVWNFAAGQRWRLYGDKVVAGDLVLINDFKEKAKAGAAARVEEVDADGDVVVFPDAGDSANAADDMFERARTLTAEEATSGKYTIFDIVLPLPGFDILYPDNEMKAFYKEFMGSERGGRLDPFDMRRSWKDISLSGGYRKLFSKPGADYSFEVKAYAMDDEQFVQTDLDRLKKAKNGNEETTGNADVTGVADKEKADKLAVIIKLQLGSSQYATMALRELMKDGGVKTYKPDFGGR</sequence>